<dbReference type="Pfam" id="PF04307">
    <property type="entry name" value="YdjM"/>
    <property type="match status" value="1"/>
</dbReference>
<name>A0A9X4KKQ6_9BACL</name>
<feature type="transmembrane region" description="Helical" evidence="1">
    <location>
        <begin position="89"/>
        <end position="109"/>
    </location>
</feature>
<keyword evidence="2" id="KW-0378">Hydrolase</keyword>
<comment type="caution">
    <text evidence="2">The sequence shown here is derived from an EMBL/GenBank/DDBJ whole genome shotgun (WGS) entry which is preliminary data.</text>
</comment>
<dbReference type="Proteomes" id="UP001153387">
    <property type="component" value="Unassembled WGS sequence"/>
</dbReference>
<evidence type="ECO:0000313" key="3">
    <source>
        <dbReference type="Proteomes" id="UP001153387"/>
    </source>
</evidence>
<protein>
    <submittedName>
        <fullName evidence="2">Metal-dependent hydrolase</fullName>
    </submittedName>
</protein>
<gene>
    <name evidence="2" type="ORF">OMP38_24725</name>
</gene>
<dbReference type="RefSeq" id="WP_277567416.1">
    <property type="nucleotide sequence ID" value="NZ_JAPDHZ010000004.1"/>
</dbReference>
<keyword evidence="1" id="KW-0472">Membrane</keyword>
<sequence length="215" mass="22261">MKGSTHLVIGLVVGAAAACYYAPGPVQSSAYIAAAAFSALAPDLDGTNMLSAKLGGLSRAIHRGALGGGVAAAAAALYLYATGQAVPAVLGWIGIPLMLVLMSVSSGTIRNGLVSLIGIGLAVAGARSGETWLIGLGAYTAWAPWLKHRGMTHTVWALAVWYWLGRELEAERDIPGIAVVAAAGYASHLIADTLTSLGVKWLYPLYRKSIKLPFF</sequence>
<feature type="transmembrane region" description="Helical" evidence="1">
    <location>
        <begin position="65"/>
        <end position="83"/>
    </location>
</feature>
<keyword evidence="3" id="KW-1185">Reference proteome</keyword>
<dbReference type="AlphaFoldDB" id="A0A9X4KKQ6"/>
<dbReference type="PANTHER" id="PTHR35531:SF1">
    <property type="entry name" value="INNER MEMBRANE PROTEIN YBCI-RELATED"/>
    <property type="match status" value="1"/>
</dbReference>
<dbReference type="PROSITE" id="PS51257">
    <property type="entry name" value="PROKAR_LIPOPROTEIN"/>
    <property type="match status" value="1"/>
</dbReference>
<reference evidence="2 3" key="1">
    <citation type="submission" date="2022-10" db="EMBL/GenBank/DDBJ databases">
        <title>Comparative genomic analysis of Cohnella hashimotonis sp. nov., isolated from the International Space Station.</title>
        <authorList>
            <person name="Simpson A."/>
            <person name="Venkateswaran K."/>
        </authorList>
    </citation>
    <scope>NUCLEOTIDE SEQUENCE [LARGE SCALE GENOMIC DNA]</scope>
    <source>
        <strain evidence="2 3">DSM 18997</strain>
    </source>
</reference>
<dbReference type="EMBL" id="JAPDHZ010000004">
    <property type="protein sequence ID" value="MDG0793676.1"/>
    <property type="molecule type" value="Genomic_DNA"/>
</dbReference>
<evidence type="ECO:0000256" key="1">
    <source>
        <dbReference type="SAM" id="Phobius"/>
    </source>
</evidence>
<evidence type="ECO:0000313" key="2">
    <source>
        <dbReference type="EMBL" id="MDG0793676.1"/>
    </source>
</evidence>
<keyword evidence="1" id="KW-0812">Transmembrane</keyword>
<dbReference type="GO" id="GO:0016787">
    <property type="term" value="F:hydrolase activity"/>
    <property type="evidence" value="ECO:0007669"/>
    <property type="project" value="UniProtKB-KW"/>
</dbReference>
<dbReference type="PANTHER" id="PTHR35531">
    <property type="entry name" value="INNER MEMBRANE PROTEIN YBCI-RELATED"/>
    <property type="match status" value="1"/>
</dbReference>
<dbReference type="InterPro" id="IPR007404">
    <property type="entry name" value="YdjM-like"/>
</dbReference>
<accession>A0A9X4KKQ6</accession>
<proteinExistence type="predicted"/>
<keyword evidence="1" id="KW-1133">Transmembrane helix</keyword>
<organism evidence="2 3">
    <name type="scientific">Cohnella ginsengisoli</name>
    <dbReference type="NCBI Taxonomy" id="425004"/>
    <lineage>
        <taxon>Bacteria</taxon>
        <taxon>Bacillati</taxon>
        <taxon>Bacillota</taxon>
        <taxon>Bacilli</taxon>
        <taxon>Bacillales</taxon>
        <taxon>Paenibacillaceae</taxon>
        <taxon>Cohnella</taxon>
    </lineage>
</organism>